<keyword evidence="1" id="KW-0479">Metal-binding</keyword>
<protein>
    <recommendedName>
        <fullName evidence="4">CCHC-type domain-containing protein</fullName>
    </recommendedName>
</protein>
<gene>
    <name evidence="5" type="ORF">MEUPH1_LOCUS30593</name>
</gene>
<dbReference type="Pfam" id="PF00098">
    <property type="entry name" value="zf-CCHC"/>
    <property type="match status" value="1"/>
</dbReference>
<evidence type="ECO:0000313" key="6">
    <source>
        <dbReference type="Proteomes" id="UP001160148"/>
    </source>
</evidence>
<feature type="region of interest" description="Disordered" evidence="3">
    <location>
        <begin position="490"/>
        <end position="634"/>
    </location>
</feature>
<dbReference type="Proteomes" id="UP001160148">
    <property type="component" value="Unassembled WGS sequence"/>
</dbReference>
<evidence type="ECO:0000256" key="1">
    <source>
        <dbReference type="PROSITE-ProRule" id="PRU00047"/>
    </source>
</evidence>
<dbReference type="SUPFAM" id="SSF57756">
    <property type="entry name" value="Retrovirus zinc finger-like domains"/>
    <property type="match status" value="1"/>
</dbReference>
<feature type="compositionally biased region" description="Basic and acidic residues" evidence="3">
    <location>
        <begin position="534"/>
        <end position="549"/>
    </location>
</feature>
<dbReference type="PANTHER" id="PTHR33194:SF4">
    <property type="entry name" value="CCHC-TYPE DOMAIN-CONTAINING PROTEIN"/>
    <property type="match status" value="1"/>
</dbReference>
<feature type="compositionally biased region" description="Basic and acidic residues" evidence="3">
    <location>
        <begin position="505"/>
        <end position="527"/>
    </location>
</feature>
<evidence type="ECO:0000256" key="3">
    <source>
        <dbReference type="SAM" id="MobiDB-lite"/>
    </source>
</evidence>
<evidence type="ECO:0000313" key="5">
    <source>
        <dbReference type="EMBL" id="CAI6377314.1"/>
    </source>
</evidence>
<dbReference type="EMBL" id="CARXXK010001696">
    <property type="protein sequence ID" value="CAI6377314.1"/>
    <property type="molecule type" value="Genomic_DNA"/>
</dbReference>
<dbReference type="InterPro" id="IPR005162">
    <property type="entry name" value="Retrotrans_gag_dom"/>
</dbReference>
<feature type="domain" description="CCHC-type" evidence="4">
    <location>
        <begin position="643"/>
        <end position="656"/>
    </location>
</feature>
<dbReference type="GO" id="GO:0008270">
    <property type="term" value="F:zinc ion binding"/>
    <property type="evidence" value="ECO:0007669"/>
    <property type="project" value="UniProtKB-KW"/>
</dbReference>
<dbReference type="InterPro" id="IPR001878">
    <property type="entry name" value="Znf_CCHC"/>
</dbReference>
<comment type="caution">
    <text evidence="5">The sequence shown here is derived from an EMBL/GenBank/DDBJ whole genome shotgun (WGS) entry which is preliminary data.</text>
</comment>
<dbReference type="Pfam" id="PF03732">
    <property type="entry name" value="Retrotrans_gag"/>
    <property type="match status" value="1"/>
</dbReference>
<reference evidence="5 6" key="1">
    <citation type="submission" date="2023-01" db="EMBL/GenBank/DDBJ databases">
        <authorList>
            <person name="Whitehead M."/>
        </authorList>
    </citation>
    <scope>NUCLEOTIDE SEQUENCE [LARGE SCALE GENOMIC DNA]</scope>
</reference>
<evidence type="ECO:0000256" key="2">
    <source>
        <dbReference type="SAM" id="Coils"/>
    </source>
</evidence>
<dbReference type="PROSITE" id="PS50158">
    <property type="entry name" value="ZF_CCHC"/>
    <property type="match status" value="1"/>
</dbReference>
<keyword evidence="1" id="KW-0863">Zinc-finger</keyword>
<accession>A0AAV0Y8N4</accession>
<keyword evidence="1" id="KW-0862">Zinc</keyword>
<keyword evidence="6" id="KW-1185">Reference proteome</keyword>
<organism evidence="5 6">
    <name type="scientific">Macrosiphum euphorbiae</name>
    <name type="common">potato aphid</name>
    <dbReference type="NCBI Taxonomy" id="13131"/>
    <lineage>
        <taxon>Eukaryota</taxon>
        <taxon>Metazoa</taxon>
        <taxon>Ecdysozoa</taxon>
        <taxon>Arthropoda</taxon>
        <taxon>Hexapoda</taxon>
        <taxon>Insecta</taxon>
        <taxon>Pterygota</taxon>
        <taxon>Neoptera</taxon>
        <taxon>Paraneoptera</taxon>
        <taxon>Hemiptera</taxon>
        <taxon>Sternorrhyncha</taxon>
        <taxon>Aphidomorpha</taxon>
        <taxon>Aphidoidea</taxon>
        <taxon>Aphididae</taxon>
        <taxon>Macrosiphini</taxon>
        <taxon>Macrosiphum</taxon>
    </lineage>
</organism>
<proteinExistence type="predicted"/>
<sequence>MNQLKDPKSDLSITINTATEIYTLKKPFLIKYCENKKLKSTGTTSELRARLSRYLKGTITSDDIDNKLSKEECDLILIKAKTNKIDFKKIEKEAGILDSSDSSTDTNTINKLTSDSFSEISKDNLKLYDNLNASTSLFVNNTKNILENSDITYQNCQKESSDTYENILKNLKINDTSNNIYEELKLNTQPENSEIIENKLINLNNSTTIDSNNTREQPKFKNENTAINNQKGDNVNSEIHSTPLNKQHRNDRKILMIRPDQFSGNEDVRKYFKQYEKAADVNGWKDEDKVRFLSIFVKGTASIFLENLEDKQNNWTWNNLKQEFLDEFQPMGYNTILKTRLENRRQGDTESIMSFVTEIENICRQLNKNMQEEEICTYILKGLKETVLHAISLHDNSNLKELKKNLKKFELMQFRINNRGPELSDYTEMLNEHVSQLNQKTKEKGREIDELKRQLIERDREYKKEMNQLRENIQQINITGRRNKSVNFDDEEIDNRYNNKNYNYNEDRSRSYNRETNYRGRQREYRDQSPYPGRTDHEGSNNYREKSPYSDRYNNYKLRESSRDRYNNNKYRNNSREMSNNRDRSDSRNRENFYDRSRDRDSYKNRNRENDISRKQHSRENSRERYSRSTTPEGFNRREKITCYKCNNKGHYASDCNFSKNE</sequence>
<dbReference type="PANTHER" id="PTHR33194">
    <property type="entry name" value="ZINC KNUCKLE DOMAINCONTAINING PROTEIN"/>
    <property type="match status" value="1"/>
</dbReference>
<dbReference type="AlphaFoldDB" id="A0AAV0Y8N4"/>
<dbReference type="InterPro" id="IPR036875">
    <property type="entry name" value="Znf_CCHC_sf"/>
</dbReference>
<keyword evidence="2" id="KW-0175">Coiled coil</keyword>
<feature type="compositionally biased region" description="Basic and acidic residues" evidence="3">
    <location>
        <begin position="557"/>
        <end position="567"/>
    </location>
</feature>
<evidence type="ECO:0000259" key="4">
    <source>
        <dbReference type="PROSITE" id="PS50158"/>
    </source>
</evidence>
<feature type="coiled-coil region" evidence="2">
    <location>
        <begin position="434"/>
        <end position="479"/>
    </location>
</feature>
<feature type="compositionally biased region" description="Basic and acidic residues" evidence="3">
    <location>
        <begin position="579"/>
        <end position="627"/>
    </location>
</feature>
<feature type="compositionally biased region" description="Low complexity" evidence="3">
    <location>
        <begin position="568"/>
        <end position="578"/>
    </location>
</feature>
<dbReference type="GO" id="GO:0003676">
    <property type="term" value="F:nucleic acid binding"/>
    <property type="evidence" value="ECO:0007669"/>
    <property type="project" value="InterPro"/>
</dbReference>
<name>A0AAV0Y8N4_9HEMI</name>